<dbReference type="PANTHER" id="PTHR43798:SF33">
    <property type="entry name" value="HYDROLASE, PUTATIVE (AFU_ORTHOLOGUE AFUA_2G14860)-RELATED"/>
    <property type="match status" value="1"/>
</dbReference>
<accession>D5BQ31</accession>
<dbReference type="Proteomes" id="UP000007460">
    <property type="component" value="Chromosome"/>
</dbReference>
<feature type="domain" description="AB hydrolase-1" evidence="1">
    <location>
        <begin position="18"/>
        <end position="243"/>
    </location>
</feature>
<dbReference type="GO" id="GO:0016020">
    <property type="term" value="C:membrane"/>
    <property type="evidence" value="ECO:0007669"/>
    <property type="project" value="TreeGrafter"/>
</dbReference>
<gene>
    <name evidence="2" type="ordered locus">SAR116_0286</name>
</gene>
<dbReference type="Gene3D" id="3.40.50.1820">
    <property type="entry name" value="alpha/beta hydrolase"/>
    <property type="match status" value="1"/>
</dbReference>
<dbReference type="PRINTS" id="PR00412">
    <property type="entry name" value="EPOXHYDRLASE"/>
</dbReference>
<dbReference type="InterPro" id="IPR050266">
    <property type="entry name" value="AB_hydrolase_sf"/>
</dbReference>
<protein>
    <submittedName>
        <fullName evidence="2">Putative hydrolase</fullName>
        <ecNumber evidence="2">3.1.1.1</ecNumber>
        <ecNumber evidence="2">3.1.1.24</ecNumber>
    </submittedName>
</protein>
<proteinExistence type="predicted"/>
<dbReference type="RefSeq" id="WP_013045159.1">
    <property type="nucleotide sequence ID" value="NC_014010.1"/>
</dbReference>
<keyword evidence="3" id="KW-1185">Reference proteome</keyword>
<dbReference type="GO" id="GO:0106435">
    <property type="term" value="F:carboxylesterase activity"/>
    <property type="evidence" value="ECO:0007669"/>
    <property type="project" value="UniProtKB-EC"/>
</dbReference>
<name>D5BQ31_PUNMI</name>
<sequence length="260" mass="28096">MSLIAGHTYKDSGSSGQPVICLHGIGGNDTSFAAQSTGLANDFRLLAWNMPGYNGSHPLTDVTFENLSNSLIAFMDALDIASAHIMGQSIGGMLAQEIAIRHPDRVRSLILIATSAAFGGRDDSFKDRFLADRLAPLDKGKTMADLATEFVPEITGSIASQETIQDAIMAMAAVPEATYRQIIRCLTTFNRRDDQHLLTMPTCLIAGEEDQNAPAASMQKMATRIQESQFHLVEKAGHLVNSEASDIVNDIVRDFLVNQG</sequence>
<dbReference type="InterPro" id="IPR000073">
    <property type="entry name" value="AB_hydrolase_1"/>
</dbReference>
<dbReference type="PANTHER" id="PTHR43798">
    <property type="entry name" value="MONOACYLGLYCEROL LIPASE"/>
    <property type="match status" value="1"/>
</dbReference>
<dbReference type="HOGENOM" id="CLU_020336_50_2_5"/>
<evidence type="ECO:0000313" key="3">
    <source>
        <dbReference type="Proteomes" id="UP000007460"/>
    </source>
</evidence>
<dbReference type="SUPFAM" id="SSF53474">
    <property type="entry name" value="alpha/beta-Hydrolases"/>
    <property type="match status" value="1"/>
</dbReference>
<dbReference type="GO" id="GO:0047570">
    <property type="term" value="F:3-oxoadipate enol-lactonase activity"/>
    <property type="evidence" value="ECO:0007669"/>
    <property type="project" value="UniProtKB-EC"/>
</dbReference>
<reference evidence="2 3" key="1">
    <citation type="journal article" date="2010" name="J. Bacteriol.">
        <title>Complete genome sequence of "Candidatus Puniceispirillum marinum" IMCC1322, a representative of the SAR116 clade in the Alphaproteobacteria.</title>
        <authorList>
            <person name="Oh H.M."/>
            <person name="Kwon K.K."/>
            <person name="Kang I."/>
            <person name="Kang S.G."/>
            <person name="Lee J.H."/>
            <person name="Kim S.J."/>
            <person name="Cho J.C."/>
        </authorList>
    </citation>
    <scope>NUCLEOTIDE SEQUENCE [LARGE SCALE GENOMIC DNA]</scope>
    <source>
        <strain evidence="2 3">IMCC1322</strain>
    </source>
</reference>
<dbReference type="STRING" id="488538.SAR116_0286"/>
<dbReference type="Pfam" id="PF00561">
    <property type="entry name" value="Abhydrolase_1"/>
    <property type="match status" value="1"/>
</dbReference>
<dbReference type="InterPro" id="IPR000639">
    <property type="entry name" value="Epox_hydrolase-like"/>
</dbReference>
<dbReference type="eggNOG" id="COG2021">
    <property type="taxonomic scope" value="Bacteria"/>
</dbReference>
<dbReference type="KEGG" id="apb:SAR116_0286"/>
<dbReference type="OrthoDB" id="9804723at2"/>
<dbReference type="InterPro" id="IPR029058">
    <property type="entry name" value="AB_hydrolase_fold"/>
</dbReference>
<dbReference type="EC" id="3.1.1.24" evidence="2"/>
<dbReference type="EC" id="3.1.1.1" evidence="2"/>
<keyword evidence="2" id="KW-0378">Hydrolase</keyword>
<dbReference type="EMBL" id="CP001751">
    <property type="protein sequence ID" value="ADE38529.1"/>
    <property type="molecule type" value="Genomic_DNA"/>
</dbReference>
<dbReference type="PRINTS" id="PR00111">
    <property type="entry name" value="ABHYDROLASE"/>
</dbReference>
<dbReference type="AlphaFoldDB" id="D5BQ31"/>
<organism evidence="2 3">
    <name type="scientific">Puniceispirillum marinum (strain IMCC1322)</name>
    <dbReference type="NCBI Taxonomy" id="488538"/>
    <lineage>
        <taxon>Bacteria</taxon>
        <taxon>Pseudomonadati</taxon>
        <taxon>Pseudomonadota</taxon>
        <taxon>Alphaproteobacteria</taxon>
        <taxon>Candidatus Puniceispirillales</taxon>
        <taxon>Candidatus Puniceispirillaceae</taxon>
        <taxon>Candidatus Puniceispirillum</taxon>
    </lineage>
</organism>
<evidence type="ECO:0000259" key="1">
    <source>
        <dbReference type="Pfam" id="PF00561"/>
    </source>
</evidence>
<evidence type="ECO:0000313" key="2">
    <source>
        <dbReference type="EMBL" id="ADE38529.1"/>
    </source>
</evidence>